<organism evidence="3 4">
    <name type="scientific">Ichthyophthirius multifiliis</name>
    <name type="common">White spot disease agent</name>
    <name type="synonym">Ich</name>
    <dbReference type="NCBI Taxonomy" id="5932"/>
    <lineage>
        <taxon>Eukaryota</taxon>
        <taxon>Sar</taxon>
        <taxon>Alveolata</taxon>
        <taxon>Ciliophora</taxon>
        <taxon>Intramacronucleata</taxon>
        <taxon>Oligohymenophorea</taxon>
        <taxon>Hymenostomatida</taxon>
        <taxon>Ophryoglenina</taxon>
        <taxon>Ichthyophthirius</taxon>
    </lineage>
</organism>
<dbReference type="FunFam" id="1.10.10.1540:FF:000002">
    <property type="entry name" value="costars family protein ABRACL"/>
    <property type="match status" value="1"/>
</dbReference>
<gene>
    <name evidence="3" type="ORF">IMG5_051560</name>
</gene>
<feature type="domain" description="Costars" evidence="2">
    <location>
        <begin position="3"/>
        <end position="81"/>
    </location>
</feature>
<dbReference type="OrthoDB" id="311232at2759"/>
<evidence type="ECO:0000313" key="3">
    <source>
        <dbReference type="EMBL" id="EGR33478.1"/>
    </source>
</evidence>
<dbReference type="GO" id="GO:0032970">
    <property type="term" value="P:regulation of actin filament-based process"/>
    <property type="evidence" value="ECO:0007669"/>
    <property type="project" value="TreeGrafter"/>
</dbReference>
<dbReference type="PANTHER" id="PTHR46334">
    <property type="entry name" value="COSTARS FAMILY PROTEIN ABRACL"/>
    <property type="match status" value="1"/>
</dbReference>
<name>G0QMS5_ICHMU</name>
<dbReference type="RefSeq" id="XP_004037464.1">
    <property type="nucleotide sequence ID" value="XM_004037416.1"/>
</dbReference>
<evidence type="ECO:0000313" key="4">
    <source>
        <dbReference type="Proteomes" id="UP000008983"/>
    </source>
</evidence>
<dbReference type="GeneID" id="14909671"/>
<dbReference type="InterPro" id="IPR038095">
    <property type="entry name" value="Costars_sf"/>
</dbReference>
<accession>G0QMS5</accession>
<keyword evidence="4" id="KW-1185">Reference proteome</keyword>
<dbReference type="Proteomes" id="UP000008983">
    <property type="component" value="Unassembled WGS sequence"/>
</dbReference>
<comment type="similarity">
    <text evidence="1">Belongs to the costars family.</text>
</comment>
<dbReference type="InterPro" id="IPR044302">
    <property type="entry name" value="Costars"/>
</dbReference>
<evidence type="ECO:0000259" key="2">
    <source>
        <dbReference type="SMART" id="SM01283"/>
    </source>
</evidence>
<protein>
    <recommendedName>
        <fullName evidence="2">Costars domain-containing protein</fullName>
    </recommendedName>
</protein>
<dbReference type="EMBL" id="GL983437">
    <property type="protein sequence ID" value="EGR33478.1"/>
    <property type="molecule type" value="Genomic_DNA"/>
</dbReference>
<dbReference type="InParanoid" id="G0QMS5"/>
<reference evidence="3 4" key="1">
    <citation type="submission" date="2011-07" db="EMBL/GenBank/DDBJ databases">
        <authorList>
            <person name="Coyne R."/>
            <person name="Brami D."/>
            <person name="Johnson J."/>
            <person name="Hostetler J."/>
            <person name="Hannick L."/>
            <person name="Clark T."/>
            <person name="Cassidy-Hanley D."/>
            <person name="Inman J."/>
        </authorList>
    </citation>
    <scope>NUCLEOTIDE SEQUENCE [LARGE SCALE GENOMIC DNA]</scope>
    <source>
        <strain evidence="3 4">G5</strain>
    </source>
</reference>
<sequence>MQDKINDEIEELKKDIQRLGKKNTLGKFSVPFGQLFDDEKAQQYYEALVGTLKAAKKQGVVDFQGQILLKGQHDKIEIILNQE</sequence>
<dbReference type="SMART" id="SM01283">
    <property type="entry name" value="Costars"/>
    <property type="match status" value="1"/>
</dbReference>
<dbReference type="PANTHER" id="PTHR46334:SF1">
    <property type="entry name" value="COSTARS FAMILY PROTEIN ABRACL"/>
    <property type="match status" value="1"/>
</dbReference>
<dbReference type="eggNOG" id="KOG3376">
    <property type="taxonomic scope" value="Eukaryota"/>
</dbReference>
<dbReference type="OMA" id="QRVHDNV"/>
<proteinExistence type="inferred from homology"/>
<dbReference type="AlphaFoldDB" id="G0QMS5"/>
<dbReference type="Pfam" id="PF14705">
    <property type="entry name" value="Costars"/>
    <property type="match status" value="1"/>
</dbReference>
<evidence type="ECO:0000256" key="1">
    <source>
        <dbReference type="ARBA" id="ARBA00006126"/>
    </source>
</evidence>
<dbReference type="Gene3D" id="1.10.10.1540">
    <property type="entry name" value="Costar domain"/>
    <property type="match status" value="1"/>
</dbReference>
<dbReference type="InterPro" id="IPR027817">
    <property type="entry name" value="Costars_dom"/>
</dbReference>